<reference evidence="2 3" key="1">
    <citation type="journal article" date="2016" name="Front. Microbiol.">
        <title>Genome and transcriptome sequences reveal the specific parasitism of the nematophagous Purpureocillium lilacinum 36-1.</title>
        <authorList>
            <person name="Xie J."/>
            <person name="Li S."/>
            <person name="Mo C."/>
            <person name="Xiao X."/>
            <person name="Peng D."/>
            <person name="Wang G."/>
            <person name="Xiao Y."/>
        </authorList>
    </citation>
    <scope>NUCLEOTIDE SEQUENCE [LARGE SCALE GENOMIC DNA]</scope>
    <source>
        <strain evidence="2 3">36-1</strain>
    </source>
</reference>
<feature type="region of interest" description="Disordered" evidence="1">
    <location>
        <begin position="173"/>
        <end position="195"/>
    </location>
</feature>
<comment type="caution">
    <text evidence="2">The sequence shown here is derived from an EMBL/GenBank/DDBJ whole genome shotgun (WGS) entry which is preliminary data.</text>
</comment>
<dbReference type="AlphaFoldDB" id="A0A2U3ENK7"/>
<evidence type="ECO:0000256" key="1">
    <source>
        <dbReference type="SAM" id="MobiDB-lite"/>
    </source>
</evidence>
<feature type="region of interest" description="Disordered" evidence="1">
    <location>
        <begin position="48"/>
        <end position="68"/>
    </location>
</feature>
<sequence>MPGPQQRMSHAPPVTHSGRLQQQLLETDAPPPHELTLHVVHALLARGQTKGSTAGKARQGTAEHGRAGEEASIGALFGHSNRRKARATVPCQSTLRREVATSYLIITCARKRVGGEQLHLPGRGAWAWPVAGDGRAWARAAGVGVGPRKEMEPAKPQCDCSAVAAATAVAALPGAKSRSNNDEPASNEQRAMCTSRAAKEGAKMWTWSPLPSLPTSQLFLGNGTTRVSLARLQQSRDQDQDQIPQEQRRTRPFASHLGRWPVLKRVRVSRIVDPPSQTQCRADLLLTTLNHYSHSIPAPQQPLAIGTILRTLLPTGRVSSSSLLLLVQYGHFSVLQQPASPVAGTRSLPCLVPSLLVDRAAGQPAAPFFPPARAPARLGPDQTGPNQTGHARPGRTSWEPPRHAQAQAQTQTHTHAHTPHAQSLAMAKTC</sequence>
<gene>
    <name evidence="2" type="ORF">PCL_03278</name>
</gene>
<name>A0A2U3ENK7_PURLI</name>
<evidence type="ECO:0000313" key="3">
    <source>
        <dbReference type="Proteomes" id="UP000245956"/>
    </source>
</evidence>
<feature type="compositionally biased region" description="Low complexity" evidence="1">
    <location>
        <begin position="403"/>
        <end position="413"/>
    </location>
</feature>
<protein>
    <submittedName>
        <fullName evidence="2">Uncharacterized protein</fullName>
    </submittedName>
</protein>
<evidence type="ECO:0000313" key="2">
    <source>
        <dbReference type="EMBL" id="PWI76084.1"/>
    </source>
</evidence>
<feature type="region of interest" description="Disordered" evidence="1">
    <location>
        <begin position="366"/>
        <end position="430"/>
    </location>
</feature>
<accession>A0A2U3ENK7</accession>
<organism evidence="2 3">
    <name type="scientific">Purpureocillium lilacinum</name>
    <name type="common">Paecilomyces lilacinus</name>
    <dbReference type="NCBI Taxonomy" id="33203"/>
    <lineage>
        <taxon>Eukaryota</taxon>
        <taxon>Fungi</taxon>
        <taxon>Dikarya</taxon>
        <taxon>Ascomycota</taxon>
        <taxon>Pezizomycotina</taxon>
        <taxon>Sordariomycetes</taxon>
        <taxon>Hypocreomycetidae</taxon>
        <taxon>Hypocreales</taxon>
        <taxon>Ophiocordycipitaceae</taxon>
        <taxon>Purpureocillium</taxon>
    </lineage>
</organism>
<dbReference type="EMBL" id="LCWV01000001">
    <property type="protein sequence ID" value="PWI76084.1"/>
    <property type="molecule type" value="Genomic_DNA"/>
</dbReference>
<dbReference type="Proteomes" id="UP000245956">
    <property type="component" value="Unassembled WGS sequence"/>
</dbReference>
<proteinExistence type="predicted"/>